<dbReference type="EMBL" id="VMNH01000023">
    <property type="protein sequence ID" value="TVO70906.1"/>
    <property type="molecule type" value="Genomic_DNA"/>
</dbReference>
<organism evidence="1 2">
    <name type="scientific">Sedimenticola selenatireducens</name>
    <dbReference type="NCBI Taxonomy" id="191960"/>
    <lineage>
        <taxon>Bacteria</taxon>
        <taxon>Pseudomonadati</taxon>
        <taxon>Pseudomonadota</taxon>
        <taxon>Gammaproteobacteria</taxon>
        <taxon>Chromatiales</taxon>
        <taxon>Sedimenticolaceae</taxon>
        <taxon>Sedimenticola</taxon>
    </lineage>
</organism>
<protein>
    <submittedName>
        <fullName evidence="1">Uncharacterized protein</fullName>
    </submittedName>
</protein>
<proteinExistence type="predicted"/>
<comment type="caution">
    <text evidence="1">The sequence shown here is derived from an EMBL/GenBank/DDBJ whole genome shotgun (WGS) entry which is preliminary data.</text>
</comment>
<gene>
    <name evidence="1" type="ORF">FHP88_15745</name>
</gene>
<reference evidence="1 2" key="1">
    <citation type="submission" date="2019-07" db="EMBL/GenBank/DDBJ databases">
        <title>The pathways for chlorine oxyanion respiration interact through the shared metabolite chlorate.</title>
        <authorList>
            <person name="Barnum T.P."/>
            <person name="Cheng Y."/>
            <person name="Hill K.A."/>
            <person name="Lucas L.N."/>
            <person name="Carlson H.K."/>
            <person name="Coates J.D."/>
        </authorList>
    </citation>
    <scope>NUCLEOTIDE SEQUENCE [LARGE SCALE GENOMIC DNA]</scope>
    <source>
        <strain evidence="1 2">BK-1</strain>
    </source>
</reference>
<evidence type="ECO:0000313" key="2">
    <source>
        <dbReference type="Proteomes" id="UP000316649"/>
    </source>
</evidence>
<dbReference type="AlphaFoldDB" id="A0A557S0K8"/>
<keyword evidence="2" id="KW-1185">Reference proteome</keyword>
<sequence length="151" mass="16839">MSDMETIRAAIVAKLNSITDIGMVHAYERYAKNSADMKKLYLSDGRFKGWHVRRVTTREKSPATGRWARTYRWKIRGFMALDDADKSEQLFDAFIELICDAVRADDTLGGVVDSCIVGEEAGVQVQDSGPVMFAGVLCHSADLALNTRVYL</sequence>
<dbReference type="Proteomes" id="UP000316649">
    <property type="component" value="Unassembled WGS sequence"/>
</dbReference>
<accession>A0A557S0K8</accession>
<name>A0A557S0K8_9GAMM</name>
<dbReference type="RefSeq" id="WP_144360043.1">
    <property type="nucleotide sequence ID" value="NZ_VMNH01000023.1"/>
</dbReference>
<evidence type="ECO:0000313" key="1">
    <source>
        <dbReference type="EMBL" id="TVO70906.1"/>
    </source>
</evidence>
<dbReference type="OrthoDB" id="7376577at2"/>